<dbReference type="Gene3D" id="3.40.50.620">
    <property type="entry name" value="HUPs"/>
    <property type="match status" value="1"/>
</dbReference>
<dbReference type="PANTHER" id="PTHR37512">
    <property type="entry name" value="TRIFUNCTIONAL NAD BIOSYNTHESIS/REGULATOR PROTEIN NADR"/>
    <property type="match status" value="1"/>
</dbReference>
<dbReference type="SUPFAM" id="SSF52540">
    <property type="entry name" value="P-loop containing nucleoside triphosphate hydrolases"/>
    <property type="match status" value="1"/>
</dbReference>
<evidence type="ECO:0000259" key="1">
    <source>
        <dbReference type="Pfam" id="PF13521"/>
    </source>
</evidence>
<dbReference type="InterPro" id="IPR038727">
    <property type="entry name" value="NadR/Ttd14_AAA_dom"/>
</dbReference>
<reference evidence="2 3" key="1">
    <citation type="journal article" date="2016" name="Nat. Commun.">
        <title>Thousands of microbial genomes shed light on interconnected biogeochemical processes in an aquifer system.</title>
        <authorList>
            <person name="Anantharaman K."/>
            <person name="Brown C.T."/>
            <person name="Hug L.A."/>
            <person name="Sharon I."/>
            <person name="Castelle C.J."/>
            <person name="Probst A.J."/>
            <person name="Thomas B.C."/>
            <person name="Singh A."/>
            <person name="Wilkins M.J."/>
            <person name="Karaoz U."/>
            <person name="Brodie E.L."/>
            <person name="Williams K.H."/>
            <person name="Hubbard S.S."/>
            <person name="Banfield J.F."/>
        </authorList>
    </citation>
    <scope>NUCLEOTIDE SEQUENCE [LARGE SCALE GENOMIC DNA]</scope>
</reference>
<evidence type="ECO:0000313" key="2">
    <source>
        <dbReference type="EMBL" id="OGD87867.1"/>
    </source>
</evidence>
<gene>
    <name evidence="2" type="ORF">A2870_01275</name>
</gene>
<dbReference type="PANTHER" id="PTHR37512:SF1">
    <property type="entry name" value="NADR_TTD14 AAA DOMAIN-CONTAINING PROTEIN"/>
    <property type="match status" value="1"/>
</dbReference>
<dbReference type="Gene3D" id="3.40.50.300">
    <property type="entry name" value="P-loop containing nucleotide triphosphate hydrolases"/>
    <property type="match status" value="1"/>
</dbReference>
<dbReference type="SUPFAM" id="SSF52374">
    <property type="entry name" value="Nucleotidylyl transferase"/>
    <property type="match status" value="1"/>
</dbReference>
<proteinExistence type="predicted"/>
<comment type="caution">
    <text evidence="2">The sequence shown here is derived from an EMBL/GenBank/DDBJ whole genome shotgun (WGS) entry which is preliminary data.</text>
</comment>
<dbReference type="InterPro" id="IPR027417">
    <property type="entry name" value="P-loop_NTPase"/>
</dbReference>
<dbReference type="STRING" id="1797711.A2870_01275"/>
<dbReference type="InterPro" id="IPR014729">
    <property type="entry name" value="Rossmann-like_a/b/a_fold"/>
</dbReference>
<dbReference type="InterPro" id="IPR004821">
    <property type="entry name" value="Cyt_trans-like"/>
</dbReference>
<sequence>MKRGVVIGKFYPLHAGHQYVIETALSKLDFLTIVVCGKRGQIVKGDVRGEWIRKIYPGVRVKVIYHNILDDDDEAWAKNTIKWIGYRPDLVFTSEYYGDHYAKLMGAVHIPVDIPRKKFPVSGTAIRNNPLSHLDYLHPVVRAYFVRRFCFVGAESVGKTTLAESLAKKFKTSWVPEYGRFYTEGRVNSKFSKWESREFEHIAKVQNSFEDELAGYANKILFCDTNSFATYVWEELLVGKGSREVEALFGRMKYDFYIVCDLDVKFKQDSVRMAKSRRKWMHKRFLDLLDKYNFRYVVVSGDFKKRLNFCEGLAREVIEDFRVNEDIL</sequence>
<dbReference type="AlphaFoldDB" id="A0A1F5G7P1"/>
<feature type="domain" description="NadR/Ttd14 AAA" evidence="1">
    <location>
        <begin position="148"/>
        <end position="306"/>
    </location>
</feature>
<dbReference type="InterPro" id="IPR052735">
    <property type="entry name" value="NAD_biosynth-regulator"/>
</dbReference>
<dbReference type="EMBL" id="MFAZ01000008">
    <property type="protein sequence ID" value="OGD87867.1"/>
    <property type="molecule type" value="Genomic_DNA"/>
</dbReference>
<evidence type="ECO:0000313" key="3">
    <source>
        <dbReference type="Proteomes" id="UP000179102"/>
    </source>
</evidence>
<organism evidence="2 3">
    <name type="scientific">Candidatus Curtissbacteria bacterium RIFCSPHIGHO2_01_FULL_41_11</name>
    <dbReference type="NCBI Taxonomy" id="1797711"/>
    <lineage>
        <taxon>Bacteria</taxon>
        <taxon>Candidatus Curtissiibacteriota</taxon>
    </lineage>
</organism>
<dbReference type="Pfam" id="PF13521">
    <property type="entry name" value="AAA_28"/>
    <property type="match status" value="1"/>
</dbReference>
<accession>A0A1F5G7P1</accession>
<dbReference type="NCBIfam" id="TIGR00125">
    <property type="entry name" value="cyt_tran_rel"/>
    <property type="match status" value="1"/>
</dbReference>
<name>A0A1F5G7P1_9BACT</name>
<dbReference type="Proteomes" id="UP000179102">
    <property type="component" value="Unassembled WGS sequence"/>
</dbReference>
<dbReference type="GO" id="GO:0003824">
    <property type="term" value="F:catalytic activity"/>
    <property type="evidence" value="ECO:0007669"/>
    <property type="project" value="InterPro"/>
</dbReference>
<protein>
    <recommendedName>
        <fullName evidence="1">NadR/Ttd14 AAA domain-containing protein</fullName>
    </recommendedName>
</protein>